<evidence type="ECO:0008006" key="4">
    <source>
        <dbReference type="Google" id="ProtNLM"/>
    </source>
</evidence>
<organism evidence="2 3">
    <name type="scientific">Mesorhizobium shangrilense</name>
    <dbReference type="NCBI Taxonomy" id="460060"/>
    <lineage>
        <taxon>Bacteria</taxon>
        <taxon>Pseudomonadati</taxon>
        <taxon>Pseudomonadota</taxon>
        <taxon>Alphaproteobacteria</taxon>
        <taxon>Hyphomicrobiales</taxon>
        <taxon>Phyllobacteriaceae</taxon>
        <taxon>Mesorhizobium</taxon>
    </lineage>
</organism>
<evidence type="ECO:0000313" key="3">
    <source>
        <dbReference type="Proteomes" id="UP001548832"/>
    </source>
</evidence>
<dbReference type="Proteomes" id="UP001548832">
    <property type="component" value="Unassembled WGS sequence"/>
</dbReference>
<evidence type="ECO:0000313" key="2">
    <source>
        <dbReference type="EMBL" id="MET2829829.1"/>
    </source>
</evidence>
<dbReference type="EMBL" id="JBEWSZ010000001">
    <property type="protein sequence ID" value="MET2829829.1"/>
    <property type="molecule type" value="Genomic_DNA"/>
</dbReference>
<accession>A0ABV2DIQ9</accession>
<proteinExistence type="predicted"/>
<gene>
    <name evidence="2" type="ORF">ABVQ20_22915</name>
</gene>
<feature type="transmembrane region" description="Helical" evidence="1">
    <location>
        <begin position="84"/>
        <end position="106"/>
    </location>
</feature>
<keyword evidence="1" id="KW-1133">Transmembrane helix</keyword>
<comment type="caution">
    <text evidence="2">The sequence shown here is derived from an EMBL/GenBank/DDBJ whole genome shotgun (WGS) entry which is preliminary data.</text>
</comment>
<keyword evidence="1" id="KW-0472">Membrane</keyword>
<keyword evidence="1" id="KW-0812">Transmembrane</keyword>
<protein>
    <recommendedName>
        <fullName evidence="4">Major facilitator superfamily (MFS) profile domain-containing protein</fullName>
    </recommendedName>
</protein>
<keyword evidence="3" id="KW-1185">Reference proteome</keyword>
<feature type="transmembrane region" description="Helical" evidence="1">
    <location>
        <begin position="6"/>
        <end position="28"/>
    </location>
</feature>
<feature type="transmembrane region" description="Helical" evidence="1">
    <location>
        <begin position="40"/>
        <end position="64"/>
    </location>
</feature>
<reference evidence="2 3" key="1">
    <citation type="submission" date="2024-06" db="EMBL/GenBank/DDBJ databases">
        <authorList>
            <person name="Kim D.-U."/>
        </authorList>
    </citation>
    <scope>NUCLEOTIDE SEQUENCE [LARGE SCALE GENOMIC DNA]</scope>
    <source>
        <strain evidence="2 3">KACC15460</strain>
    </source>
</reference>
<dbReference type="RefSeq" id="WP_354461746.1">
    <property type="nucleotide sequence ID" value="NZ_JBEWSZ010000001.1"/>
</dbReference>
<sequence length="114" mass="11581">MSGPEIAILLLFEAVCGTAGAVAVARLWRTIGFEWKSIAAIGAFGGLILALLAMLLPGLARFVGYMGSAFDALSRGSGGLTLEVLIGVGIAGLLGGIIAICIVRLARGTNPPDR</sequence>
<name>A0ABV2DIQ9_9HYPH</name>
<evidence type="ECO:0000256" key="1">
    <source>
        <dbReference type="SAM" id="Phobius"/>
    </source>
</evidence>